<evidence type="ECO:0000313" key="11">
    <source>
        <dbReference type="Proteomes" id="UP000694387"/>
    </source>
</evidence>
<dbReference type="InterPro" id="IPR007110">
    <property type="entry name" value="Ig-like_dom"/>
</dbReference>
<reference evidence="10" key="2">
    <citation type="submission" date="2025-08" db="UniProtKB">
        <authorList>
            <consortium name="Ensembl"/>
        </authorList>
    </citation>
    <scope>IDENTIFICATION</scope>
</reference>
<dbReference type="FunFam" id="2.60.40.10:FF:000651">
    <property type="entry name" value="Fc receptor like 1"/>
    <property type="match status" value="1"/>
</dbReference>
<keyword evidence="11" id="KW-1185">Reference proteome</keyword>
<dbReference type="PANTHER" id="PTHR11481">
    <property type="entry name" value="IMMUNOGLOBULIN FC RECEPTOR"/>
    <property type="match status" value="1"/>
</dbReference>
<evidence type="ECO:0000259" key="9">
    <source>
        <dbReference type="PROSITE" id="PS50835"/>
    </source>
</evidence>
<accession>A0A8C4PGQ0</accession>
<evidence type="ECO:0000313" key="10">
    <source>
        <dbReference type="Ensembl" id="ENSEASP00005004223.2"/>
    </source>
</evidence>
<evidence type="ECO:0000256" key="2">
    <source>
        <dbReference type="ARBA" id="ARBA00022475"/>
    </source>
</evidence>
<dbReference type="Proteomes" id="UP000694387">
    <property type="component" value="Chromosome 25"/>
</dbReference>
<name>A0A8C4PGQ0_EQUAS</name>
<dbReference type="GeneTree" id="ENSGT01050000244808"/>
<dbReference type="InterPro" id="IPR013783">
    <property type="entry name" value="Ig-like_fold"/>
</dbReference>
<dbReference type="GO" id="GO:0009897">
    <property type="term" value="C:external side of plasma membrane"/>
    <property type="evidence" value="ECO:0007669"/>
    <property type="project" value="TreeGrafter"/>
</dbReference>
<sequence length="243" mass="26327">MSVFHRTGGCGLGCAEVQTSASWGLAVKGSPPESWACLSPELFLLPVLHAVPSPEPHEGSPVTLRCETKWHPQTSALRLLFSFYKEDHILQDRAQDGDSGLYWCKAAPQGGRVQKQSPQLEIRVQAPVSRPLLTLRPRPTGLAVGDMVELLCEVRRGSAPILYSFYLNGEILGNCSAPHGGAVSLLFPLMSKQDAGNYSCQAENSVSKDSSEPKMQLPSCGQTTGCVLWTECLCPPQIHMLTP</sequence>
<feature type="domain" description="Ig-like" evidence="9">
    <location>
        <begin position="131"/>
        <end position="216"/>
    </location>
</feature>
<dbReference type="PROSITE" id="PS50835">
    <property type="entry name" value="IG_LIKE"/>
    <property type="match status" value="1"/>
</dbReference>
<dbReference type="PANTHER" id="PTHR11481:SF62">
    <property type="entry name" value="FC RECEPTOR-LIKE PROTEIN 6"/>
    <property type="match status" value="1"/>
</dbReference>
<keyword evidence="5" id="KW-0472">Membrane</keyword>
<evidence type="ECO:0000256" key="5">
    <source>
        <dbReference type="ARBA" id="ARBA00023136"/>
    </source>
</evidence>
<evidence type="ECO:0000256" key="4">
    <source>
        <dbReference type="ARBA" id="ARBA00022737"/>
    </source>
</evidence>
<dbReference type="Ensembl" id="ENSEAST00005004629.2">
    <property type="protein sequence ID" value="ENSEASP00005004223.2"/>
    <property type="gene ID" value="ENSEASG00005003200.2"/>
</dbReference>
<dbReference type="FunFam" id="2.60.40.10:FF:000357">
    <property type="entry name" value="Fc receptor like 1"/>
    <property type="match status" value="1"/>
</dbReference>
<dbReference type="SMART" id="SM00408">
    <property type="entry name" value="IGc2"/>
    <property type="match status" value="2"/>
</dbReference>
<dbReference type="Gene3D" id="2.60.40.10">
    <property type="entry name" value="Immunoglobulins"/>
    <property type="match status" value="2"/>
</dbReference>
<protein>
    <recommendedName>
        <fullName evidence="9">Ig-like domain-containing protein</fullName>
    </recommendedName>
</protein>
<evidence type="ECO:0000256" key="1">
    <source>
        <dbReference type="ARBA" id="ARBA00004236"/>
    </source>
</evidence>
<reference evidence="10 11" key="1">
    <citation type="journal article" date="2020" name="Nat. Commun.">
        <title>Donkey genomes provide new insights into domestication and selection for coat color.</title>
        <authorList>
            <person name="Wang"/>
            <person name="C."/>
            <person name="Li"/>
            <person name="H."/>
            <person name="Guo"/>
            <person name="Y."/>
            <person name="Huang"/>
            <person name="J."/>
            <person name="Sun"/>
            <person name="Y."/>
            <person name="Min"/>
            <person name="J."/>
            <person name="Wang"/>
            <person name="J."/>
            <person name="Fang"/>
            <person name="X."/>
            <person name="Zhao"/>
            <person name="Z."/>
            <person name="Wang"/>
            <person name="S."/>
            <person name="Zhang"/>
            <person name="Y."/>
            <person name="Liu"/>
            <person name="Q."/>
            <person name="Jiang"/>
            <person name="Q."/>
            <person name="Wang"/>
            <person name="X."/>
            <person name="Guo"/>
            <person name="Y."/>
            <person name="Yang"/>
            <person name="C."/>
            <person name="Wang"/>
            <person name="Y."/>
            <person name="Tian"/>
            <person name="F."/>
            <person name="Zhuang"/>
            <person name="G."/>
            <person name="Fan"/>
            <person name="Y."/>
            <person name="Gao"/>
            <person name="Q."/>
            <person name="Li"/>
            <person name="Y."/>
            <person name="Ju"/>
            <person name="Z."/>
            <person name="Li"/>
            <person name="J."/>
            <person name="Li"/>
            <person name="R."/>
            <person name="Hou"/>
            <person name="M."/>
            <person name="Yang"/>
            <person name="G."/>
            <person name="Liu"/>
            <person name="G."/>
            <person name="Liu"/>
            <person name="W."/>
            <person name="Guo"/>
            <person name="J."/>
            <person name="Pan"/>
            <person name="S."/>
            <person name="Fan"/>
            <person name="G."/>
            <person name="Zhang"/>
            <person name="W."/>
            <person name="Zhang"/>
            <person name="R."/>
            <person name="Yu"/>
            <person name="J."/>
            <person name="Zhang"/>
            <person name="X."/>
            <person name="Yin"/>
            <person name="Q."/>
            <person name="Ji"/>
            <person name="C."/>
            <person name="Jin"/>
            <person name="Y."/>
            <person name="Yue"/>
            <person name="G."/>
            <person name="Liu"/>
            <person name="M."/>
            <person name="Xu"/>
            <person name="J."/>
            <person name="Liu"/>
            <person name="S."/>
            <person name="Jordana"/>
            <person name="J."/>
            <person name="Noce"/>
            <person name="A."/>
            <person name="Amills"/>
            <person name="M."/>
            <person name="Wu"/>
            <person name="D.D."/>
            <person name="Li"/>
            <person name="S."/>
            <person name="Zhou"/>
            <person name="X. and Zhong"/>
            <person name="J."/>
        </authorList>
    </citation>
    <scope>NUCLEOTIDE SEQUENCE [LARGE SCALE GENOMIC DNA]</scope>
</reference>
<evidence type="ECO:0000256" key="8">
    <source>
        <dbReference type="ARBA" id="ARBA00023319"/>
    </source>
</evidence>
<dbReference type="GO" id="GO:0007166">
    <property type="term" value="P:cell surface receptor signaling pathway"/>
    <property type="evidence" value="ECO:0007669"/>
    <property type="project" value="TreeGrafter"/>
</dbReference>
<dbReference type="InterPro" id="IPR003599">
    <property type="entry name" value="Ig_sub"/>
</dbReference>
<organism evidence="10 11">
    <name type="scientific">Equus asinus</name>
    <name type="common">Donkey</name>
    <name type="synonym">Equus africanus asinus</name>
    <dbReference type="NCBI Taxonomy" id="9793"/>
    <lineage>
        <taxon>Eukaryota</taxon>
        <taxon>Metazoa</taxon>
        <taxon>Chordata</taxon>
        <taxon>Craniata</taxon>
        <taxon>Vertebrata</taxon>
        <taxon>Euteleostomi</taxon>
        <taxon>Mammalia</taxon>
        <taxon>Eutheria</taxon>
        <taxon>Laurasiatheria</taxon>
        <taxon>Perissodactyla</taxon>
        <taxon>Equidae</taxon>
        <taxon>Equus</taxon>
    </lineage>
</organism>
<keyword evidence="2" id="KW-1003">Cell membrane</keyword>
<dbReference type="InterPro" id="IPR003598">
    <property type="entry name" value="Ig_sub2"/>
</dbReference>
<reference evidence="10" key="3">
    <citation type="submission" date="2025-09" db="UniProtKB">
        <authorList>
            <consortium name="Ensembl"/>
        </authorList>
    </citation>
    <scope>IDENTIFICATION</scope>
</reference>
<dbReference type="SUPFAM" id="SSF48726">
    <property type="entry name" value="Immunoglobulin"/>
    <property type="match status" value="2"/>
</dbReference>
<proteinExistence type="predicted"/>
<dbReference type="CDD" id="cd00096">
    <property type="entry name" value="Ig"/>
    <property type="match status" value="1"/>
</dbReference>
<evidence type="ECO:0000256" key="6">
    <source>
        <dbReference type="ARBA" id="ARBA00023157"/>
    </source>
</evidence>
<dbReference type="GO" id="GO:0004888">
    <property type="term" value="F:transmembrane signaling receptor activity"/>
    <property type="evidence" value="ECO:0007669"/>
    <property type="project" value="TreeGrafter"/>
</dbReference>
<evidence type="ECO:0000256" key="7">
    <source>
        <dbReference type="ARBA" id="ARBA00023180"/>
    </source>
</evidence>
<dbReference type="InterPro" id="IPR050488">
    <property type="entry name" value="Ig_Fc_receptor"/>
</dbReference>
<keyword evidence="6" id="KW-1015">Disulfide bond</keyword>
<keyword evidence="8" id="KW-0393">Immunoglobulin domain</keyword>
<evidence type="ECO:0000256" key="3">
    <source>
        <dbReference type="ARBA" id="ARBA00022729"/>
    </source>
</evidence>
<dbReference type="SMART" id="SM00409">
    <property type="entry name" value="IG"/>
    <property type="match status" value="2"/>
</dbReference>
<keyword evidence="3" id="KW-0732">Signal</keyword>
<dbReference type="InterPro" id="IPR036179">
    <property type="entry name" value="Ig-like_dom_sf"/>
</dbReference>
<dbReference type="GO" id="GO:0006955">
    <property type="term" value="P:immune response"/>
    <property type="evidence" value="ECO:0007669"/>
    <property type="project" value="TreeGrafter"/>
</dbReference>
<comment type="subcellular location">
    <subcellularLocation>
        <location evidence="1">Cell membrane</location>
    </subcellularLocation>
</comment>
<dbReference type="Pfam" id="PF13927">
    <property type="entry name" value="Ig_3"/>
    <property type="match status" value="1"/>
</dbReference>
<keyword evidence="7" id="KW-0325">Glycoprotein</keyword>
<keyword evidence="4" id="KW-0677">Repeat</keyword>
<dbReference type="AlphaFoldDB" id="A0A8C4PGQ0"/>